<dbReference type="EMBL" id="UYYG01000302">
    <property type="protein sequence ID" value="VDN54140.1"/>
    <property type="molecule type" value="Genomic_DNA"/>
</dbReference>
<evidence type="ECO:0000313" key="3">
    <source>
        <dbReference type="EMBL" id="VDN54140.1"/>
    </source>
</evidence>
<feature type="signal peptide" evidence="1">
    <location>
        <begin position="1"/>
        <end position="16"/>
    </location>
</feature>
<dbReference type="SMART" id="SM00254">
    <property type="entry name" value="ShKT"/>
    <property type="match status" value="1"/>
</dbReference>
<dbReference type="Proteomes" id="UP000274756">
    <property type="component" value="Unassembled WGS sequence"/>
</dbReference>
<dbReference type="Proteomes" id="UP000038040">
    <property type="component" value="Unplaced"/>
</dbReference>
<proteinExistence type="predicted"/>
<reference evidence="6" key="1">
    <citation type="submission" date="2017-02" db="UniProtKB">
        <authorList>
            <consortium name="WormBaseParasite"/>
        </authorList>
    </citation>
    <scope>IDENTIFICATION</scope>
</reference>
<evidence type="ECO:0000313" key="6">
    <source>
        <dbReference type="WBParaSite" id="DME_0001070201-mRNA-1"/>
    </source>
</evidence>
<organism evidence="4 6">
    <name type="scientific">Dracunculus medinensis</name>
    <name type="common">Guinea worm</name>
    <dbReference type="NCBI Taxonomy" id="318479"/>
    <lineage>
        <taxon>Eukaryota</taxon>
        <taxon>Metazoa</taxon>
        <taxon>Ecdysozoa</taxon>
        <taxon>Nematoda</taxon>
        <taxon>Chromadorea</taxon>
        <taxon>Rhabditida</taxon>
        <taxon>Spirurina</taxon>
        <taxon>Dracunculoidea</taxon>
        <taxon>Dracunculidae</taxon>
        <taxon>Dracunculus</taxon>
    </lineage>
</organism>
<evidence type="ECO:0000259" key="2">
    <source>
        <dbReference type="SMART" id="SM00254"/>
    </source>
</evidence>
<dbReference type="Pfam" id="PF01549">
    <property type="entry name" value="ShK"/>
    <property type="match status" value="1"/>
</dbReference>
<name>A0A0N4URM0_DRAME</name>
<dbReference type="InterPro" id="IPR003582">
    <property type="entry name" value="ShKT_dom"/>
</dbReference>
<keyword evidence="1" id="KW-0732">Signal</keyword>
<gene>
    <name evidence="3" type="ORF">DME_LOCUS4113</name>
</gene>
<dbReference type="WBParaSite" id="DME_0001070201-mRNA-1">
    <property type="protein sequence ID" value="DME_0001070201-mRNA-1"/>
    <property type="gene ID" value="DME_0001070201"/>
</dbReference>
<reference evidence="3 5" key="2">
    <citation type="submission" date="2018-11" db="EMBL/GenBank/DDBJ databases">
        <authorList>
            <consortium name="Pathogen Informatics"/>
        </authorList>
    </citation>
    <scope>NUCLEOTIDE SEQUENCE [LARGE SCALE GENOMIC DNA]</scope>
</reference>
<dbReference type="OrthoDB" id="5804200at2759"/>
<evidence type="ECO:0000313" key="5">
    <source>
        <dbReference type="Proteomes" id="UP000274756"/>
    </source>
</evidence>
<evidence type="ECO:0000256" key="1">
    <source>
        <dbReference type="SAM" id="SignalP"/>
    </source>
</evidence>
<dbReference type="Gene3D" id="1.10.10.1940">
    <property type="match status" value="1"/>
</dbReference>
<sequence>MLLAILPFFLLPLAFAGNVDIEECVKQVGNPSKKRPTVDSCREDPACPSIFVYEANNDQANNLNMQIFKNLTKIFCTAGNATSSSTCTDLHPQCRENARYCNIGDYAVVMRRVCRLTCRHCTP</sequence>
<feature type="chain" id="PRO_5033231618" evidence="1">
    <location>
        <begin position="17"/>
        <end position="123"/>
    </location>
</feature>
<dbReference type="AlphaFoldDB" id="A0A0N4URM0"/>
<accession>A0A0N4URM0</accession>
<feature type="domain" description="ShKT" evidence="2">
    <location>
        <begin position="86"/>
        <end position="122"/>
    </location>
</feature>
<keyword evidence="5" id="KW-1185">Reference proteome</keyword>
<protein>
    <submittedName>
        <fullName evidence="6">ShKT domain-containing protein</fullName>
    </submittedName>
</protein>
<evidence type="ECO:0000313" key="4">
    <source>
        <dbReference type="Proteomes" id="UP000038040"/>
    </source>
</evidence>